<dbReference type="InterPro" id="IPR044143">
    <property type="entry name" value="GlgB_N_E_set_prok"/>
</dbReference>
<dbReference type="InterPro" id="IPR004193">
    <property type="entry name" value="Glyco_hydro_13_N"/>
</dbReference>
<dbReference type="InterPro" id="IPR013783">
    <property type="entry name" value="Ig-like_fold"/>
</dbReference>
<dbReference type="Proteomes" id="UP000192731">
    <property type="component" value="Unassembled WGS sequence"/>
</dbReference>
<evidence type="ECO:0000256" key="1">
    <source>
        <dbReference type="ARBA" id="ARBA00002953"/>
    </source>
</evidence>
<dbReference type="GO" id="GO:0005978">
    <property type="term" value="P:glycogen biosynthetic process"/>
    <property type="evidence" value="ECO:0007669"/>
    <property type="project" value="UniProtKB-KW"/>
</dbReference>
<evidence type="ECO:0000256" key="6">
    <source>
        <dbReference type="ARBA" id="ARBA00023277"/>
    </source>
</evidence>
<gene>
    <name evidence="8" type="ORF">SAMN00017405_0176</name>
</gene>
<dbReference type="FunFam" id="2.60.40.10:FF:000169">
    <property type="entry name" value="1,4-alpha-glucan branching enzyme GlgB"/>
    <property type="match status" value="1"/>
</dbReference>
<keyword evidence="6" id="KW-0119">Carbohydrate metabolism</keyword>
<dbReference type="GO" id="GO:0004553">
    <property type="term" value="F:hydrolase activity, hydrolyzing O-glycosyl compounds"/>
    <property type="evidence" value="ECO:0007669"/>
    <property type="project" value="InterPro"/>
</dbReference>
<dbReference type="Gene3D" id="2.60.40.10">
    <property type="entry name" value="Immunoglobulins"/>
    <property type="match status" value="1"/>
</dbReference>
<dbReference type="SUPFAM" id="SSF81296">
    <property type="entry name" value="E set domains"/>
    <property type="match status" value="1"/>
</dbReference>
<evidence type="ECO:0000256" key="4">
    <source>
        <dbReference type="ARBA" id="ARBA00022679"/>
    </source>
</evidence>
<keyword evidence="4" id="KW-0808">Transferase</keyword>
<dbReference type="Gene3D" id="3.20.20.80">
    <property type="entry name" value="Glycosidases"/>
    <property type="match status" value="1"/>
</dbReference>
<dbReference type="Pfam" id="PF02922">
    <property type="entry name" value="CBM_48"/>
    <property type="match status" value="1"/>
</dbReference>
<dbReference type="PANTHER" id="PTHR43651:SF3">
    <property type="entry name" value="1,4-ALPHA-GLUCAN-BRANCHING ENZYME"/>
    <property type="match status" value="1"/>
</dbReference>
<dbReference type="GO" id="GO:0005829">
    <property type="term" value="C:cytosol"/>
    <property type="evidence" value="ECO:0007669"/>
    <property type="project" value="TreeGrafter"/>
</dbReference>
<keyword evidence="9" id="KW-1185">Reference proteome</keyword>
<dbReference type="CDD" id="cd02855">
    <property type="entry name" value="E_set_GBE_prok_N"/>
    <property type="match status" value="1"/>
</dbReference>
<comment type="function">
    <text evidence="1">Catalyzes the formation of the alpha-1,6-glucosidic linkages in glycogen by scission of a 1,4-alpha-linked oligosaccharide from growing alpha-1,4-glucan chains and the subsequent attachment of the oligosaccharide to the alpha-1,6 position.</text>
</comment>
<proteinExistence type="predicted"/>
<evidence type="ECO:0000313" key="8">
    <source>
        <dbReference type="EMBL" id="SMB94272.1"/>
    </source>
</evidence>
<evidence type="ECO:0000256" key="3">
    <source>
        <dbReference type="ARBA" id="ARBA00022676"/>
    </source>
</evidence>
<keyword evidence="5" id="KW-0320">Glycogen biosynthesis</keyword>
<evidence type="ECO:0000256" key="2">
    <source>
        <dbReference type="ARBA" id="ARBA00022600"/>
    </source>
</evidence>
<dbReference type="GO" id="GO:0003844">
    <property type="term" value="F:1,4-alpha-glucan branching enzyme activity"/>
    <property type="evidence" value="ECO:0007669"/>
    <property type="project" value="TreeGrafter"/>
</dbReference>
<organism evidence="8 9">
    <name type="scientific">Desulfonispora thiosulfatigenes DSM 11270</name>
    <dbReference type="NCBI Taxonomy" id="656914"/>
    <lineage>
        <taxon>Bacteria</taxon>
        <taxon>Bacillati</taxon>
        <taxon>Bacillota</taxon>
        <taxon>Clostridia</taxon>
        <taxon>Eubacteriales</taxon>
        <taxon>Peptococcaceae</taxon>
        <taxon>Desulfonispora</taxon>
    </lineage>
</organism>
<sequence length="172" mass="20362">MDTMLPSEYERYLFHEGSLNKSYKLMGSQIVTENKTKGVRFNVWGPNAKEIKIVGDFNNWNGKHHNMHKISGSGIWTLFIPNLAKGDIYKYEIYTYWGEVFQKSDPYALYSELRPKSATVIYDLDNYSWEDSNWQKKKISYESIYNKPINIYEVHLGSWKRKKMETHITIVN</sequence>
<dbReference type="AlphaFoldDB" id="A0A1W1VLM8"/>
<keyword evidence="2" id="KW-0321">Glycogen metabolism</keyword>
<accession>A0A1W1VLM8</accession>
<dbReference type="EMBL" id="FWWT01000022">
    <property type="protein sequence ID" value="SMB94272.1"/>
    <property type="molecule type" value="Genomic_DNA"/>
</dbReference>
<dbReference type="PANTHER" id="PTHR43651">
    <property type="entry name" value="1,4-ALPHA-GLUCAN-BRANCHING ENZYME"/>
    <property type="match status" value="1"/>
</dbReference>
<dbReference type="InterPro" id="IPR014756">
    <property type="entry name" value="Ig_E-set"/>
</dbReference>
<evidence type="ECO:0000313" key="9">
    <source>
        <dbReference type="Proteomes" id="UP000192731"/>
    </source>
</evidence>
<keyword evidence="3" id="KW-0328">Glycosyltransferase</keyword>
<feature type="domain" description="Glycoside hydrolase family 13 N-terminal" evidence="7">
    <location>
        <begin position="27"/>
        <end position="108"/>
    </location>
</feature>
<reference evidence="8 9" key="1">
    <citation type="submission" date="2017-04" db="EMBL/GenBank/DDBJ databases">
        <authorList>
            <person name="Afonso C.L."/>
            <person name="Miller P.J."/>
            <person name="Scott M.A."/>
            <person name="Spackman E."/>
            <person name="Goraichik I."/>
            <person name="Dimitrov K.M."/>
            <person name="Suarez D.L."/>
            <person name="Swayne D.E."/>
        </authorList>
    </citation>
    <scope>NUCLEOTIDE SEQUENCE [LARGE SCALE GENOMIC DNA]</scope>
    <source>
        <strain evidence="8 9">DSM 11270</strain>
    </source>
</reference>
<evidence type="ECO:0000256" key="5">
    <source>
        <dbReference type="ARBA" id="ARBA00023056"/>
    </source>
</evidence>
<evidence type="ECO:0000259" key="7">
    <source>
        <dbReference type="Pfam" id="PF02922"/>
    </source>
</evidence>
<protein>
    <submittedName>
        <fullName evidence="8">Carbohydrate-binding module 48 (Isoamylase N-terminal domain)</fullName>
    </submittedName>
</protein>
<name>A0A1W1VLM8_DESTI</name>
<dbReference type="STRING" id="656914.SAMN00017405_0176"/>